<accession>A0AB34SR28</accession>
<feature type="transmembrane region" description="Helical" evidence="1">
    <location>
        <begin position="45"/>
        <end position="67"/>
    </location>
</feature>
<protein>
    <recommendedName>
        <fullName evidence="4">Transmembrane protein</fullName>
    </recommendedName>
</protein>
<dbReference type="KEGG" id="xfu:XFF4834R_plc00100"/>
<evidence type="ECO:0000313" key="2">
    <source>
        <dbReference type="EMBL" id="KKW49101.1"/>
    </source>
</evidence>
<evidence type="ECO:0000313" key="3">
    <source>
        <dbReference type="Proteomes" id="UP000030585"/>
    </source>
</evidence>
<evidence type="ECO:0008006" key="4">
    <source>
        <dbReference type="Google" id="ProtNLM"/>
    </source>
</evidence>
<dbReference type="RefSeq" id="WP_022560515.1">
    <property type="nucleotide sequence ID" value="NC_022542.1"/>
</dbReference>
<evidence type="ECO:0000256" key="1">
    <source>
        <dbReference type="SAM" id="Phobius"/>
    </source>
</evidence>
<dbReference type="Proteomes" id="UP000030585">
    <property type="component" value="Unassembled WGS sequence"/>
</dbReference>
<reference evidence="3" key="1">
    <citation type="submission" date="2015-04" db="EMBL/GenBank/DDBJ databases">
        <title>Genome sequencing of pathogens of bean.</title>
        <authorList>
            <person name="Harrison J."/>
            <person name="Aritua V."/>
            <person name="Sapp M."/>
            <person name="Smith J."/>
            <person name="Studholme D.J."/>
        </authorList>
    </citation>
    <scope>NUCLEOTIDE SEQUENCE [LARGE SCALE GENOMIC DNA]</scope>
    <source>
        <strain evidence="3">NCPPB 1058</strain>
    </source>
</reference>
<feature type="transmembrane region" description="Helical" evidence="1">
    <location>
        <begin position="16"/>
        <end position="39"/>
    </location>
</feature>
<dbReference type="EMBL" id="JSEY02000011">
    <property type="protein sequence ID" value="KKW49101.1"/>
    <property type="molecule type" value="Genomic_DNA"/>
</dbReference>
<proteinExistence type="predicted"/>
<sequence length="124" mass="13314">MTETTTYDVTRSLRRAAAAVAGLGIGVLVFAVLFAGPVFLENQLFLTLSLPVAVLMIFVGLAAYRFAKRSEVSKKPATAAEKAEANETHVKLQNKLLFGLKVGEFIGIALILVAAYLGRVLDFV</sequence>
<keyword evidence="1" id="KW-1133">Transmembrane helix</keyword>
<name>A0AB34SR28_XANCI</name>
<organism evidence="2 3">
    <name type="scientific">Xanthomonas citri pv. fuscans</name>
    <dbReference type="NCBI Taxonomy" id="366649"/>
    <lineage>
        <taxon>Bacteria</taxon>
        <taxon>Pseudomonadati</taxon>
        <taxon>Pseudomonadota</taxon>
        <taxon>Gammaproteobacteria</taxon>
        <taxon>Lysobacterales</taxon>
        <taxon>Lysobacteraceae</taxon>
        <taxon>Xanthomonas</taxon>
    </lineage>
</organism>
<feature type="transmembrane region" description="Helical" evidence="1">
    <location>
        <begin position="96"/>
        <end position="117"/>
    </location>
</feature>
<keyword evidence="1" id="KW-0812">Transmembrane</keyword>
<dbReference type="AlphaFoldDB" id="A0AB34SR28"/>
<comment type="caution">
    <text evidence="2">The sequence shown here is derived from an EMBL/GenBank/DDBJ whole genome shotgun (WGS) entry which is preliminary data.</text>
</comment>
<keyword evidence="1" id="KW-0472">Membrane</keyword>
<gene>
    <name evidence="2" type="ORF">NY98_22020</name>
</gene>